<gene>
    <name evidence="2" type="ORF">QFZ49_000161</name>
</gene>
<protein>
    <recommendedName>
        <fullName evidence="4">Lipoprotein</fullName>
    </recommendedName>
</protein>
<proteinExistence type="predicted"/>
<name>A0ABU0RE68_9ACTN</name>
<evidence type="ECO:0000313" key="3">
    <source>
        <dbReference type="Proteomes" id="UP001223072"/>
    </source>
</evidence>
<dbReference type="RefSeq" id="WP_307624554.1">
    <property type="nucleotide sequence ID" value="NZ_JAUSZS010000002.1"/>
</dbReference>
<evidence type="ECO:0000313" key="2">
    <source>
        <dbReference type="EMBL" id="MDQ0930254.1"/>
    </source>
</evidence>
<evidence type="ECO:0008006" key="4">
    <source>
        <dbReference type="Google" id="ProtNLM"/>
    </source>
</evidence>
<evidence type="ECO:0000256" key="1">
    <source>
        <dbReference type="SAM" id="MobiDB-lite"/>
    </source>
</evidence>
<comment type="caution">
    <text evidence="2">The sequence shown here is derived from an EMBL/GenBank/DDBJ whole genome shotgun (WGS) entry which is preliminary data.</text>
</comment>
<dbReference type="EMBL" id="JAUSZS010000002">
    <property type="protein sequence ID" value="MDQ0930254.1"/>
    <property type="molecule type" value="Genomic_DNA"/>
</dbReference>
<feature type="region of interest" description="Disordered" evidence="1">
    <location>
        <begin position="1"/>
        <end position="33"/>
    </location>
</feature>
<keyword evidence="3" id="KW-1185">Reference proteome</keyword>
<accession>A0ABU0RE68</accession>
<dbReference type="Proteomes" id="UP001223072">
    <property type="component" value="Unassembled WGS sequence"/>
</dbReference>
<organism evidence="2 3">
    <name type="scientific">Streptomyces turgidiscabies</name>
    <dbReference type="NCBI Taxonomy" id="85558"/>
    <lineage>
        <taxon>Bacteria</taxon>
        <taxon>Bacillati</taxon>
        <taxon>Actinomycetota</taxon>
        <taxon>Actinomycetes</taxon>
        <taxon>Kitasatosporales</taxon>
        <taxon>Streptomycetaceae</taxon>
        <taxon>Streptomyces</taxon>
    </lineage>
</organism>
<reference evidence="2 3" key="1">
    <citation type="submission" date="2023-07" db="EMBL/GenBank/DDBJ databases">
        <title>Comparative genomics of wheat-associated soil bacteria to identify genetic determinants of phenazine resistance.</title>
        <authorList>
            <person name="Mouncey N."/>
        </authorList>
    </citation>
    <scope>NUCLEOTIDE SEQUENCE [LARGE SCALE GENOMIC DNA]</scope>
    <source>
        <strain evidence="2 3">W2I16</strain>
    </source>
</reference>
<sequence length="140" mass="14728">MSALKATMPGIEMNENSSADDCGGPDVIDSKDSSKRIGSTVITIPGDPSDKRQAKTLVQEAANYLTSHGWTVEKKSKNPPAGHPDGIVMSLKKPGTAGGVDISAWPFKLTSGKISQTFGATIATDCLRNPVQGKERERGS</sequence>